<organism evidence="2 3">
    <name type="scientific">Solirubrobacter deserti</name>
    <dbReference type="NCBI Taxonomy" id="2282478"/>
    <lineage>
        <taxon>Bacteria</taxon>
        <taxon>Bacillati</taxon>
        <taxon>Actinomycetota</taxon>
        <taxon>Thermoleophilia</taxon>
        <taxon>Solirubrobacterales</taxon>
        <taxon>Solirubrobacteraceae</taxon>
        <taxon>Solirubrobacter</taxon>
    </lineage>
</organism>
<reference evidence="2" key="1">
    <citation type="submission" date="2022-10" db="EMBL/GenBank/DDBJ databases">
        <title>The WGS of Solirubrobacter sp. CPCC 204708.</title>
        <authorList>
            <person name="Jiang Z."/>
        </authorList>
    </citation>
    <scope>NUCLEOTIDE SEQUENCE</scope>
    <source>
        <strain evidence="2">CPCC 204708</strain>
    </source>
</reference>
<dbReference type="RefSeq" id="WP_270006581.1">
    <property type="nucleotide sequence ID" value="NZ_JAPCID010000033.1"/>
</dbReference>
<feature type="compositionally biased region" description="Low complexity" evidence="1">
    <location>
        <begin position="77"/>
        <end position="94"/>
    </location>
</feature>
<dbReference type="EMBL" id="JAPCID010000033">
    <property type="protein sequence ID" value="MDA0140077.1"/>
    <property type="molecule type" value="Genomic_DNA"/>
</dbReference>
<evidence type="ECO:0000313" key="3">
    <source>
        <dbReference type="Proteomes" id="UP001147700"/>
    </source>
</evidence>
<evidence type="ECO:0000313" key="2">
    <source>
        <dbReference type="EMBL" id="MDA0140077.1"/>
    </source>
</evidence>
<name>A0ABT4RND7_9ACTN</name>
<evidence type="ECO:0000256" key="1">
    <source>
        <dbReference type="SAM" id="MobiDB-lite"/>
    </source>
</evidence>
<accession>A0ABT4RND7</accession>
<comment type="caution">
    <text evidence="2">The sequence shown here is derived from an EMBL/GenBank/DDBJ whole genome shotgun (WGS) entry which is preliminary data.</text>
</comment>
<sequence length="409" mass="44263">MPRKVASQAELTALIAAGEGLIYNADGKKLHAITCEWVRGMSLGTTKYYLDTAEAPAFTAARGARPCPACLPRGTSAASTLVTPTTPPSATATPGPETIADATGEDEHCEFVIRDRQMTAWTAEHVPLSPRTPTARRVRAAVDRALPGLAAADGEVLHATFAGAKPIQPGRRVSDADVENLLLYNFAARSFDNATAHGLRIEHDPAPPPPTPSGHRYPIALRYRLAPATEPWTYWTPVRELAGWEPVSLGAFAGEKRLVQVWWALRRQARLIQIGSPRTKGETYAVIARIHPPTHHGGRWVANRVKSVLDGIVCGFQAQRDRTTVAQYARRINADLQVGVDAITTALLDDEHAVIGAVDRLLCLHGPRGVRWLPADHELVVADVRPAPSLGDHWALSGEIHTVTPRPQA</sequence>
<proteinExistence type="predicted"/>
<gene>
    <name evidence="2" type="ORF">OJ962_21420</name>
</gene>
<dbReference type="Proteomes" id="UP001147700">
    <property type="component" value="Unassembled WGS sequence"/>
</dbReference>
<protein>
    <submittedName>
        <fullName evidence="2">Uncharacterized protein</fullName>
    </submittedName>
</protein>
<feature type="region of interest" description="Disordered" evidence="1">
    <location>
        <begin position="77"/>
        <end position="102"/>
    </location>
</feature>
<keyword evidence="3" id="KW-1185">Reference proteome</keyword>